<keyword evidence="4" id="KW-0853">WD repeat</keyword>
<dbReference type="InterPro" id="IPR045152">
    <property type="entry name" value="EDC4-like"/>
</dbReference>
<feature type="domain" description="EDC4-like protein pdc1 beta-propeller" evidence="7">
    <location>
        <begin position="513"/>
        <end position="734"/>
    </location>
</feature>
<dbReference type="GO" id="GO:0000932">
    <property type="term" value="C:P-body"/>
    <property type="evidence" value="ECO:0007669"/>
    <property type="project" value="UniProtKB-SubCell"/>
</dbReference>
<feature type="region of interest" description="Disordered" evidence="6">
    <location>
        <begin position="848"/>
        <end position="928"/>
    </location>
</feature>
<feature type="compositionally biased region" description="Low complexity" evidence="6">
    <location>
        <begin position="949"/>
        <end position="967"/>
    </location>
</feature>
<protein>
    <recommendedName>
        <fullName evidence="7">EDC4-like protein pdc1 beta-propeller domain-containing protein</fullName>
    </recommendedName>
</protein>
<accession>A0A1V8SI35</accession>
<feature type="region of interest" description="Disordered" evidence="6">
    <location>
        <begin position="311"/>
        <end position="352"/>
    </location>
</feature>
<comment type="similarity">
    <text evidence="2">Belongs to the WD repeat EDC4 family.</text>
</comment>
<comment type="caution">
    <text evidence="8">The sequence shown here is derived from an EMBL/GenBank/DDBJ whole genome shotgun (WGS) entry which is preliminary data.</text>
</comment>
<feature type="compositionally biased region" description="Basic and acidic residues" evidence="6">
    <location>
        <begin position="877"/>
        <end position="895"/>
    </location>
</feature>
<feature type="compositionally biased region" description="Polar residues" evidence="6">
    <location>
        <begin position="107"/>
        <end position="119"/>
    </location>
</feature>
<evidence type="ECO:0000256" key="4">
    <source>
        <dbReference type="ARBA" id="ARBA00022574"/>
    </source>
</evidence>
<feature type="region of interest" description="Disordered" evidence="6">
    <location>
        <begin position="1"/>
        <end position="64"/>
    </location>
</feature>
<feature type="region of interest" description="Disordered" evidence="6">
    <location>
        <begin position="942"/>
        <end position="984"/>
    </location>
</feature>
<evidence type="ECO:0000256" key="2">
    <source>
        <dbReference type="ARBA" id="ARBA00009639"/>
    </source>
</evidence>
<evidence type="ECO:0000313" key="8">
    <source>
        <dbReference type="EMBL" id="OQN98697.1"/>
    </source>
</evidence>
<feature type="compositionally biased region" description="Low complexity" evidence="6">
    <location>
        <begin position="859"/>
        <end position="869"/>
    </location>
</feature>
<evidence type="ECO:0000259" key="7">
    <source>
        <dbReference type="Pfam" id="PF24106"/>
    </source>
</evidence>
<feature type="region of interest" description="Disordered" evidence="6">
    <location>
        <begin position="244"/>
        <end position="299"/>
    </location>
</feature>
<keyword evidence="9" id="KW-1185">Reference proteome</keyword>
<reference evidence="9" key="1">
    <citation type="submission" date="2017-03" db="EMBL/GenBank/DDBJ databases">
        <title>Genomes of endolithic fungi from Antarctica.</title>
        <authorList>
            <person name="Coleine C."/>
            <person name="Masonjones S."/>
            <person name="Stajich J.E."/>
        </authorList>
    </citation>
    <scope>NUCLEOTIDE SEQUENCE [LARGE SCALE GENOMIC DNA]</scope>
    <source>
        <strain evidence="9">CCFEE 5527</strain>
    </source>
</reference>
<feature type="region of interest" description="Disordered" evidence="6">
    <location>
        <begin position="1208"/>
        <end position="1228"/>
    </location>
</feature>
<feature type="compositionally biased region" description="Low complexity" evidence="6">
    <location>
        <begin position="22"/>
        <end position="33"/>
    </location>
</feature>
<feature type="compositionally biased region" description="Acidic residues" evidence="6">
    <location>
        <begin position="335"/>
        <end position="352"/>
    </location>
</feature>
<evidence type="ECO:0000256" key="3">
    <source>
        <dbReference type="ARBA" id="ARBA00022490"/>
    </source>
</evidence>
<dbReference type="EMBL" id="NAJO01000044">
    <property type="protein sequence ID" value="OQN98697.1"/>
    <property type="molecule type" value="Genomic_DNA"/>
</dbReference>
<dbReference type="InterPro" id="IPR015943">
    <property type="entry name" value="WD40/YVTN_repeat-like_dom_sf"/>
</dbReference>
<dbReference type="STRING" id="1507870.A0A1V8SI35"/>
<keyword evidence="5" id="KW-0677">Repeat</keyword>
<gene>
    <name evidence="8" type="ORF">B0A48_15363</name>
</gene>
<dbReference type="PANTHER" id="PTHR15598:SF5">
    <property type="entry name" value="ENHANCER OF MRNA-DECAPPING PROTEIN 4"/>
    <property type="match status" value="1"/>
</dbReference>
<dbReference type="Proteomes" id="UP000192596">
    <property type="component" value="Unassembled WGS sequence"/>
</dbReference>
<comment type="subcellular location">
    <subcellularLocation>
        <location evidence="1">Cytoplasm</location>
        <location evidence="1">P-body</location>
    </subcellularLocation>
</comment>
<sequence length="1391" mass="149356">MAANAGDLEEILSRLKTTSRTPSSSQPFAQPSFWAPQPASQGAYQPPSVSTPLFSPPIQTPNPIHSSAIISPVSGISPLPTSGGTAQELNRTNNLLNLLKFNGAAQKPSTPDATSQGTSAGAAKPSFESTANKANTQDFLLNLLTKPAKAPSVASPILPTKADLPSVASIAQSLGNVAITADIPQIETTPARQFGSPAEATKFAAPQPTKAGMFNYVNPFDTLHASSPLNRTPQPAGKIEILKHGRETSDSLNGESGARAAKTRKTESPERQPAQQESVAATPAKDAQSVSQKLEELSGKVQNQVEEALAAVDDKQTRAPSAAATKSADKQNNDESVDTDWSTAEDEDTKLEEEDKVEVYNFPMEPFVTLQLTTAKAPRQFRSETWEKATPVARLKKDFSHDDRTLATATQHYIVYSVPPTEKKPDAGLKIIRQDDGKNKAVWNKAGERLCTVQISPYAMGDVECVLATDVNGTIFFTTLSKSGGDTFGDDDLEAYGFTMSPPPNADEPSSTSAFGTSSAIKTRAKLSNRHATSYFAVARGRQIHLIAPDVVKSSYLNQKTRVADTEKYLAENSLSINTGKAGKDFCFSEDDTVLISLDKIGKVKFWDIRTLTTAIEESNGGNLHHELKEPIHGFSTGASPLHPDDKMSPSSVTLLDKDRPCAKGVALRYLLIGYQQNHILQLWDLGLGKCVQELHFPESAKGSNAMCTINYHPKTGVLCISHPGRNSIYLIHVSAPKYVLPAMTQAHYITALARQDTSLPRVESTAIMSGMREFSLGKIGELRSVDMLKTPFPSEGNSGDAAAEILFELYVMHSKGVIALPIKRADLGWDAKSKVIKPVPAQEAGVVEFTKFKDKPATETSPSSQPETPSKPPKVAKKEIKAEAPKAIMKKEPSPSKQTPATNGTAAHTPIKQSKQIPEAPAPTNPPIITAEDYAAVAPPVQQREVPKSASPKKPVEPAPVAAPTKAPSPPAEKAPAIQETSAASSALTDGLLAKEFSSLYQKLEQDKRVADAAGSAKQDAMLRLVSSTLTENVESSLHNIVGNSIATKVLPALTASTSAIVERELAKTLNKEVGESVAKEVSAAIPLAVSSALRDAQVTSALSAHIVNEVTKQIKMDMGGLIQRSMQTVQANVTTAVTQSTVGTQKAILDLETKLNTQLRDAATQQKQQSDMLLQLTSSMASLTTLVTEMKSQQAALLESQQAAPAAFPASSEPLEDSPTEVLESPEQAELARLTHLLKSGEYQRATIDWLQSSNQADLFDNLFIYLNPLYLQQVSPLVALSVSAAITASFETNVEKRLEWLGTIVGNIDVQVRGPFNGGGRGVFGDDADFKMKDGDIRDVAPKIMDVLYQRLQGAYMQLAEREVRDEGALKKLFTLTQQIGQVRKALA</sequence>
<dbReference type="SUPFAM" id="SSF50978">
    <property type="entry name" value="WD40 repeat-like"/>
    <property type="match status" value="1"/>
</dbReference>
<evidence type="ECO:0000256" key="5">
    <source>
        <dbReference type="ARBA" id="ARBA00022737"/>
    </source>
</evidence>
<feature type="compositionally biased region" description="Polar residues" evidence="6">
    <location>
        <begin position="38"/>
        <end position="53"/>
    </location>
</feature>
<dbReference type="OrthoDB" id="21128at2759"/>
<feature type="compositionally biased region" description="Polar residues" evidence="6">
    <location>
        <begin position="896"/>
        <end position="917"/>
    </location>
</feature>
<evidence type="ECO:0000256" key="6">
    <source>
        <dbReference type="SAM" id="MobiDB-lite"/>
    </source>
</evidence>
<dbReference type="InterPro" id="IPR036322">
    <property type="entry name" value="WD40_repeat_dom_sf"/>
</dbReference>
<name>A0A1V8SI35_9PEZI</name>
<dbReference type="Gene3D" id="2.130.10.10">
    <property type="entry name" value="YVTN repeat-like/Quinoprotein amine dehydrogenase"/>
    <property type="match status" value="1"/>
</dbReference>
<dbReference type="GO" id="GO:0031087">
    <property type="term" value="P:deadenylation-independent decapping of nuclear-transcribed mRNA"/>
    <property type="evidence" value="ECO:0007669"/>
    <property type="project" value="InterPro"/>
</dbReference>
<keyword evidence="3" id="KW-0963">Cytoplasm</keyword>
<dbReference type="Pfam" id="PF24106">
    <property type="entry name" value="Beta-prop_EDC4L"/>
    <property type="match status" value="1"/>
</dbReference>
<feature type="region of interest" description="Disordered" evidence="6">
    <location>
        <begin position="104"/>
        <end position="129"/>
    </location>
</feature>
<dbReference type="PANTHER" id="PTHR15598">
    <property type="entry name" value="ENHANCER OF MRNA-DECAPPING PROTEIN 4"/>
    <property type="match status" value="1"/>
</dbReference>
<proteinExistence type="inferred from homology"/>
<organism evidence="8 9">
    <name type="scientific">Cryoendolithus antarcticus</name>
    <dbReference type="NCBI Taxonomy" id="1507870"/>
    <lineage>
        <taxon>Eukaryota</taxon>
        <taxon>Fungi</taxon>
        <taxon>Dikarya</taxon>
        <taxon>Ascomycota</taxon>
        <taxon>Pezizomycotina</taxon>
        <taxon>Dothideomycetes</taxon>
        <taxon>Dothideomycetidae</taxon>
        <taxon>Cladosporiales</taxon>
        <taxon>Cladosporiaceae</taxon>
        <taxon>Cryoendolithus</taxon>
    </lineage>
</organism>
<dbReference type="InterPro" id="IPR055393">
    <property type="entry name" value="Beta-prop_EDC4L"/>
</dbReference>
<evidence type="ECO:0000256" key="1">
    <source>
        <dbReference type="ARBA" id="ARBA00004201"/>
    </source>
</evidence>
<dbReference type="InParanoid" id="A0A1V8SI35"/>
<evidence type="ECO:0000313" key="9">
    <source>
        <dbReference type="Proteomes" id="UP000192596"/>
    </source>
</evidence>